<protein>
    <submittedName>
        <fullName evidence="5">Type I restriction-modification system, specificity subunit S HsdS</fullName>
    </submittedName>
</protein>
<comment type="similarity">
    <text evidence="1">Belongs to the type-I restriction system S methylase family.</text>
</comment>
<dbReference type="PANTHER" id="PTHR30408">
    <property type="entry name" value="TYPE-1 RESTRICTION ENZYME ECOKI SPECIFICITY PROTEIN"/>
    <property type="match status" value="1"/>
</dbReference>
<feature type="domain" description="Type I restriction modification DNA specificity" evidence="4">
    <location>
        <begin position="219"/>
        <end position="405"/>
    </location>
</feature>
<evidence type="ECO:0000313" key="5">
    <source>
        <dbReference type="EMBL" id="AFU69671.1"/>
    </source>
</evidence>
<dbReference type="eggNOG" id="COG0732">
    <property type="taxonomic scope" value="Bacteria"/>
</dbReference>
<dbReference type="OrthoDB" id="667970at2"/>
<dbReference type="GO" id="GO:0009307">
    <property type="term" value="P:DNA restriction-modification system"/>
    <property type="evidence" value="ECO:0007669"/>
    <property type="project" value="UniProtKB-KW"/>
</dbReference>
<name>K4IKQ3_PSYTT</name>
<dbReference type="InterPro" id="IPR052021">
    <property type="entry name" value="Type-I_RS_S_subunit"/>
</dbReference>
<gene>
    <name evidence="5" type="ordered locus">P700755_002979</name>
</gene>
<accession>K4IKQ3</accession>
<dbReference type="InterPro" id="IPR044946">
    <property type="entry name" value="Restrct_endonuc_typeI_TRD_sf"/>
</dbReference>
<dbReference type="Gene3D" id="3.90.220.20">
    <property type="entry name" value="DNA methylase specificity domains"/>
    <property type="match status" value="2"/>
</dbReference>
<dbReference type="STRING" id="313595.P700755_002979"/>
<evidence type="ECO:0000259" key="4">
    <source>
        <dbReference type="Pfam" id="PF01420"/>
    </source>
</evidence>
<keyword evidence="3" id="KW-0238">DNA-binding</keyword>
<evidence type="ECO:0000256" key="3">
    <source>
        <dbReference type="ARBA" id="ARBA00023125"/>
    </source>
</evidence>
<dbReference type="InterPro" id="IPR000055">
    <property type="entry name" value="Restrct_endonuc_typeI_TRD"/>
</dbReference>
<feature type="domain" description="Type I restriction modification DNA specificity" evidence="4">
    <location>
        <begin position="19"/>
        <end position="187"/>
    </location>
</feature>
<keyword evidence="2" id="KW-0680">Restriction system</keyword>
<dbReference type="GO" id="GO:0003677">
    <property type="term" value="F:DNA binding"/>
    <property type="evidence" value="ECO:0007669"/>
    <property type="project" value="UniProtKB-KW"/>
</dbReference>
<sequence length="426" mass="48841">MIKYDTYKDSGIEWLGEIPVHWEVKRVKEIFNLVRGKFTHRPRNDQRMYNNGTFPFLQTGDVAKSSKYVLQYKQVLNENGIKVSRQFKKGTLVMTIAANIGDVALLGFDAYFPDSLVAFNTKHNINFYYYLLSVTKSELDTVKITNTQDNLNLERLNSLLKICPPLSEQTIIANYLDKKTTAIDQKINLLTKKTDKYKELRKSLINQTVTDGLDKNTIWKTYRLKDIGQIYSGLSGKNGDDFKKEKDPNNRGFIPFTNIANNTYLDVEHLSKVIISPTENQNKVQKNDLFFLMSSEGYEDIGKSAVLKEDIPETYLNSFCKGFRITNTNVDAFFINYLLLSDDNRNKMVIQGKGFTRINLKIEKVNNFSITIPSTKAEQTAIANYLDEKTSTIDAIVSNIERQINHLKELRKTVINDVVTGKIKVI</sequence>
<evidence type="ECO:0000313" key="6">
    <source>
        <dbReference type="Proteomes" id="UP000008514"/>
    </source>
</evidence>
<evidence type="ECO:0000256" key="1">
    <source>
        <dbReference type="ARBA" id="ARBA00010923"/>
    </source>
</evidence>
<dbReference type="Gene3D" id="1.10.287.1120">
    <property type="entry name" value="Bipartite methylase S protein"/>
    <property type="match status" value="1"/>
</dbReference>
<dbReference type="REBASE" id="55921">
    <property type="entry name" value="S.PtoBORF2980P"/>
</dbReference>
<evidence type="ECO:0000256" key="2">
    <source>
        <dbReference type="ARBA" id="ARBA00022747"/>
    </source>
</evidence>
<dbReference type="PANTHER" id="PTHR30408:SF12">
    <property type="entry name" value="TYPE I RESTRICTION ENZYME MJAVIII SPECIFICITY SUBUNIT"/>
    <property type="match status" value="1"/>
</dbReference>
<reference evidence="5" key="1">
    <citation type="submission" date="2006-03" db="EMBL/GenBank/DDBJ databases">
        <authorList>
            <person name="Bowman J."/>
            <person name="Ferriera S."/>
            <person name="Johnson J."/>
            <person name="Kravitz S."/>
            <person name="Halpern A."/>
            <person name="Remington K."/>
            <person name="Beeson K."/>
            <person name="Tran B."/>
            <person name="Rogers Y.-H."/>
            <person name="Friedman R."/>
            <person name="Venter J.C."/>
        </authorList>
    </citation>
    <scope>NUCLEOTIDE SEQUENCE [LARGE SCALE GENOMIC DNA]</scope>
    <source>
        <strain evidence="5">ATCC 700755</strain>
    </source>
</reference>
<organism evidence="5 6">
    <name type="scientific">Psychroflexus torquis (strain ATCC 700755 / CIP 106069 / ACAM 623)</name>
    <dbReference type="NCBI Taxonomy" id="313595"/>
    <lineage>
        <taxon>Bacteria</taxon>
        <taxon>Pseudomonadati</taxon>
        <taxon>Bacteroidota</taxon>
        <taxon>Flavobacteriia</taxon>
        <taxon>Flavobacteriales</taxon>
        <taxon>Flavobacteriaceae</taxon>
        <taxon>Psychroflexus</taxon>
    </lineage>
</organism>
<dbReference type="RefSeq" id="WP_015025226.1">
    <property type="nucleotide sequence ID" value="NC_018721.1"/>
</dbReference>
<dbReference type="Pfam" id="PF01420">
    <property type="entry name" value="Methylase_S"/>
    <property type="match status" value="2"/>
</dbReference>
<dbReference type="HOGENOM" id="CLU_021095_0_1_10"/>
<dbReference type="SUPFAM" id="SSF116734">
    <property type="entry name" value="DNA methylase specificity domain"/>
    <property type="match status" value="2"/>
</dbReference>
<dbReference type="CDD" id="cd17282">
    <property type="entry name" value="RMtype1_S_Eco16444ORF1681_TRD1-CR1_like"/>
    <property type="match status" value="1"/>
</dbReference>
<keyword evidence="6" id="KW-1185">Reference proteome</keyword>
<dbReference type="KEGG" id="ptq:P700755_002979"/>
<dbReference type="EMBL" id="CP003879">
    <property type="protein sequence ID" value="AFU69671.1"/>
    <property type="molecule type" value="Genomic_DNA"/>
</dbReference>
<reference evidence="5" key="2">
    <citation type="submission" date="2012-09" db="EMBL/GenBank/DDBJ databases">
        <title>The complete sequence of Psychroflexus torquis an extreme psychrophile from sea-ice that is stimulated by light.</title>
        <authorList>
            <person name="Feng S."/>
            <person name="Powell S.M."/>
            <person name="Bowman J.P."/>
        </authorList>
    </citation>
    <scope>NUCLEOTIDE SEQUENCE [LARGE SCALE GENOMIC DNA]</scope>
    <source>
        <strain evidence="5">ATCC 700755</strain>
    </source>
</reference>
<dbReference type="AlphaFoldDB" id="K4IKQ3"/>
<dbReference type="CDD" id="cd17252">
    <property type="entry name" value="RMtype1_S_EcoKI-TRD1-CR1_like"/>
    <property type="match status" value="1"/>
</dbReference>
<proteinExistence type="inferred from homology"/>
<dbReference type="Proteomes" id="UP000008514">
    <property type="component" value="Chromosome"/>
</dbReference>